<dbReference type="CDD" id="cd00130">
    <property type="entry name" value="PAS"/>
    <property type="match status" value="1"/>
</dbReference>
<dbReference type="SUPFAM" id="SSF141868">
    <property type="entry name" value="EAL domain-like"/>
    <property type="match status" value="1"/>
</dbReference>
<dbReference type="InterPro" id="IPR001633">
    <property type="entry name" value="EAL_dom"/>
</dbReference>
<dbReference type="InterPro" id="IPR043128">
    <property type="entry name" value="Rev_trsase/Diguanyl_cyclase"/>
</dbReference>
<evidence type="ECO:0000259" key="2">
    <source>
        <dbReference type="PROSITE" id="PS50113"/>
    </source>
</evidence>
<dbReference type="KEGG" id="mlir:LPB04_23735"/>
<accession>A0A7L9UAZ9</accession>
<keyword evidence="5" id="KW-0614">Plasmid</keyword>
<sequence length="708" mass="78841">MTFGTSSLIQPQLDELLDHLPAGVVVHGADGRVLNANRTACELIGKHLEQLRGTESTKEAWTLLCADGTPMAPGDFPVNVVLRTGNKVSELVIGNPGPEPELTRWVICNAYPEFDSKGALCRVIVCFTDCTAMKQAEQGLQQSEERLRLALQGSTDAVWDYDLIKDKIYYSDRWWSMLGYQSGELGAHTSLWVELTDPDDKPRVTSYWSNLLSSKLNTYSVEWSLRHRDGHYVPILSRGLVTRDTNGKALRVSGTNTDLTERKLAERRIYQLAYYNHLTGLPNRRLLSEELDKILARSQRSGLLGAVICIDLDNFKLLNDTMGRDFGDMLLRQVAGRLRCSLRHCDQLAHLGSDEFVLVLEDLGADSHEAITEAQHVLQKLHYTLGQPHQFNRRSVVITPSMGVTLLDGASADIETLLKQANLAMCQAKSHGRNSSRFFDPCMQAAAEHQAMLELAMREGLLARQFVLFCQPQFDTRGRLVGAEVLVRWYRSNGEILSPDEFIGLAESSGLIVPLGQYVLEEACHALARWQDDHSLRELELAVNVSVRQLRSANFTEKVADILLETGARASKLCLELTESVFAENVAETVERMDELCGHGVQFSLDDFGTGYSSLSYLKRFPLTALKIDRAFVHDVHVNPDAVPIVKAIIALARSLKLEIVAEGVEHEAQRNFLIDSGCNTLQGYLLGKPMPISEFEQMYSSGCVGHA</sequence>
<feature type="domain" description="PAS" evidence="1">
    <location>
        <begin position="9"/>
        <end position="53"/>
    </location>
</feature>
<dbReference type="SMART" id="SM00052">
    <property type="entry name" value="EAL"/>
    <property type="match status" value="1"/>
</dbReference>
<feature type="domain" description="GGDEF" evidence="4">
    <location>
        <begin position="303"/>
        <end position="441"/>
    </location>
</feature>
<evidence type="ECO:0000313" key="5">
    <source>
        <dbReference type="EMBL" id="QOL52224.1"/>
    </source>
</evidence>
<evidence type="ECO:0000313" key="6">
    <source>
        <dbReference type="Proteomes" id="UP000593875"/>
    </source>
</evidence>
<gene>
    <name evidence="5" type="ORF">LPB04_23735</name>
</gene>
<dbReference type="InterPro" id="IPR001610">
    <property type="entry name" value="PAC"/>
</dbReference>
<dbReference type="Gene3D" id="3.30.70.270">
    <property type="match status" value="1"/>
</dbReference>
<organism evidence="5 6">
    <name type="scientific">Massilia litorea</name>
    <dbReference type="NCBI Taxonomy" id="2769491"/>
    <lineage>
        <taxon>Bacteria</taxon>
        <taxon>Pseudomonadati</taxon>
        <taxon>Pseudomonadota</taxon>
        <taxon>Betaproteobacteria</taxon>
        <taxon>Burkholderiales</taxon>
        <taxon>Oxalobacteraceae</taxon>
        <taxon>Telluria group</taxon>
        <taxon>Massilia</taxon>
    </lineage>
</organism>
<dbReference type="InterPro" id="IPR035965">
    <property type="entry name" value="PAS-like_dom_sf"/>
</dbReference>
<dbReference type="InterPro" id="IPR035919">
    <property type="entry name" value="EAL_sf"/>
</dbReference>
<dbReference type="InterPro" id="IPR000700">
    <property type="entry name" value="PAS-assoc_C"/>
</dbReference>
<dbReference type="PROSITE" id="PS50113">
    <property type="entry name" value="PAC"/>
    <property type="match status" value="1"/>
</dbReference>
<dbReference type="NCBIfam" id="TIGR00229">
    <property type="entry name" value="sensory_box"/>
    <property type="match status" value="1"/>
</dbReference>
<evidence type="ECO:0000259" key="3">
    <source>
        <dbReference type="PROSITE" id="PS50883"/>
    </source>
</evidence>
<dbReference type="PANTHER" id="PTHR44757">
    <property type="entry name" value="DIGUANYLATE CYCLASE DGCP"/>
    <property type="match status" value="1"/>
</dbReference>
<dbReference type="Pfam" id="PF08447">
    <property type="entry name" value="PAS_3"/>
    <property type="match status" value="1"/>
</dbReference>
<dbReference type="PROSITE" id="PS50883">
    <property type="entry name" value="EAL"/>
    <property type="match status" value="1"/>
</dbReference>
<dbReference type="PANTHER" id="PTHR44757:SF2">
    <property type="entry name" value="BIOFILM ARCHITECTURE MAINTENANCE PROTEIN MBAA"/>
    <property type="match status" value="1"/>
</dbReference>
<protein>
    <submittedName>
        <fullName evidence="5">EAL domain-containing protein</fullName>
    </submittedName>
</protein>
<dbReference type="Gene3D" id="3.30.450.20">
    <property type="entry name" value="PAS domain"/>
    <property type="match status" value="2"/>
</dbReference>
<dbReference type="Gene3D" id="3.20.20.450">
    <property type="entry name" value="EAL domain"/>
    <property type="match status" value="1"/>
</dbReference>
<dbReference type="SUPFAM" id="SSF55073">
    <property type="entry name" value="Nucleotide cyclase"/>
    <property type="match status" value="1"/>
</dbReference>
<dbReference type="RefSeq" id="WP_193689191.1">
    <property type="nucleotide sequence ID" value="NZ_CP062942.1"/>
</dbReference>
<name>A0A7L9UAZ9_9BURK</name>
<dbReference type="SMART" id="SM00086">
    <property type="entry name" value="PAC"/>
    <property type="match status" value="1"/>
</dbReference>
<dbReference type="InterPro" id="IPR052155">
    <property type="entry name" value="Biofilm_reg_signaling"/>
</dbReference>
<dbReference type="PROSITE" id="PS50887">
    <property type="entry name" value="GGDEF"/>
    <property type="match status" value="1"/>
</dbReference>
<dbReference type="SMART" id="SM00091">
    <property type="entry name" value="PAS"/>
    <property type="match status" value="2"/>
</dbReference>
<dbReference type="CDD" id="cd01948">
    <property type="entry name" value="EAL"/>
    <property type="match status" value="1"/>
</dbReference>
<keyword evidence="6" id="KW-1185">Reference proteome</keyword>
<proteinExistence type="predicted"/>
<dbReference type="InterPro" id="IPR013655">
    <property type="entry name" value="PAS_fold_3"/>
</dbReference>
<dbReference type="InterPro" id="IPR000014">
    <property type="entry name" value="PAS"/>
</dbReference>
<dbReference type="EMBL" id="CP062942">
    <property type="protein sequence ID" value="QOL52224.1"/>
    <property type="molecule type" value="Genomic_DNA"/>
</dbReference>
<dbReference type="SUPFAM" id="SSF55785">
    <property type="entry name" value="PYP-like sensor domain (PAS domain)"/>
    <property type="match status" value="2"/>
</dbReference>
<reference evidence="5 6" key="1">
    <citation type="submission" date="2020-10" db="EMBL/GenBank/DDBJ databases">
        <title>Genome sequencing of Massilia sp. LPB0304.</title>
        <authorList>
            <person name="Kim J."/>
        </authorList>
    </citation>
    <scope>NUCLEOTIDE SEQUENCE [LARGE SCALE GENOMIC DNA]</scope>
    <source>
        <strain evidence="5 6">LPB0304</strain>
        <plasmid evidence="5 6">unnamed1</plasmid>
    </source>
</reference>
<feature type="domain" description="PAC" evidence="2">
    <location>
        <begin position="219"/>
        <end position="271"/>
    </location>
</feature>
<dbReference type="InterPro" id="IPR000160">
    <property type="entry name" value="GGDEF_dom"/>
</dbReference>
<dbReference type="AlphaFoldDB" id="A0A7L9UAZ9"/>
<dbReference type="Pfam" id="PF00563">
    <property type="entry name" value="EAL"/>
    <property type="match status" value="1"/>
</dbReference>
<dbReference type="InterPro" id="IPR029787">
    <property type="entry name" value="Nucleotide_cyclase"/>
</dbReference>
<dbReference type="CDD" id="cd01949">
    <property type="entry name" value="GGDEF"/>
    <property type="match status" value="1"/>
</dbReference>
<evidence type="ECO:0000259" key="4">
    <source>
        <dbReference type="PROSITE" id="PS50887"/>
    </source>
</evidence>
<dbReference type="InterPro" id="IPR013656">
    <property type="entry name" value="PAS_4"/>
</dbReference>
<evidence type="ECO:0000259" key="1">
    <source>
        <dbReference type="PROSITE" id="PS50112"/>
    </source>
</evidence>
<feature type="domain" description="PAS" evidence="1">
    <location>
        <begin position="143"/>
        <end position="215"/>
    </location>
</feature>
<dbReference type="Pfam" id="PF00990">
    <property type="entry name" value="GGDEF"/>
    <property type="match status" value="1"/>
</dbReference>
<dbReference type="SMART" id="SM00267">
    <property type="entry name" value="GGDEF"/>
    <property type="match status" value="1"/>
</dbReference>
<dbReference type="PROSITE" id="PS50112">
    <property type="entry name" value="PAS"/>
    <property type="match status" value="2"/>
</dbReference>
<feature type="domain" description="EAL" evidence="3">
    <location>
        <begin position="450"/>
        <end position="704"/>
    </location>
</feature>
<dbReference type="Proteomes" id="UP000593875">
    <property type="component" value="Plasmid unnamed1"/>
</dbReference>
<dbReference type="NCBIfam" id="TIGR00254">
    <property type="entry name" value="GGDEF"/>
    <property type="match status" value="1"/>
</dbReference>
<dbReference type="Pfam" id="PF08448">
    <property type="entry name" value="PAS_4"/>
    <property type="match status" value="1"/>
</dbReference>
<geneLocation type="plasmid" evidence="5 6">
    <name>unnamed1</name>
</geneLocation>